<evidence type="ECO:0000313" key="4">
    <source>
        <dbReference type="Proteomes" id="UP000478417"/>
    </source>
</evidence>
<name>A0A6B2M1L3_9BACT</name>
<feature type="domain" description="AAA" evidence="1">
    <location>
        <begin position="18"/>
        <end position="135"/>
    </location>
</feature>
<dbReference type="InterPro" id="IPR025420">
    <property type="entry name" value="DUF4143"/>
</dbReference>
<organism evidence="3 4">
    <name type="scientific">Oceanipulchritudo coccoides</name>
    <dbReference type="NCBI Taxonomy" id="2706888"/>
    <lineage>
        <taxon>Bacteria</taxon>
        <taxon>Pseudomonadati</taxon>
        <taxon>Verrucomicrobiota</taxon>
        <taxon>Opitutia</taxon>
        <taxon>Puniceicoccales</taxon>
        <taxon>Oceanipulchritudinaceae</taxon>
        <taxon>Oceanipulchritudo</taxon>
    </lineage>
</organism>
<dbReference type="InterPro" id="IPR027417">
    <property type="entry name" value="P-loop_NTPase"/>
</dbReference>
<dbReference type="PANTHER" id="PTHR43566">
    <property type="entry name" value="CONSERVED PROTEIN"/>
    <property type="match status" value="1"/>
</dbReference>
<dbReference type="Proteomes" id="UP000478417">
    <property type="component" value="Unassembled WGS sequence"/>
</dbReference>
<sequence>MVPRPQYRKRIKRALARNPVVALIGPRQCGKTTIAREFLEEGESGYFDMEDPFVAEAMEDPMATLSPLEGLIVIDEAQRRPELFPVLRVLADRKSSKARFLILGSASPELSRQSAESLAGRIEIIEMAGFDLAEVSTNEQHRLWLRGGLPRSFLADEEGDSYEWRRQFIRTFVERDIAQLGFRISPTAIGRFWRMLSHYHGQIFNGSEIASALGVSPQTAHNYLNALEQTYMVRRLEPWFVNVGKRLVKSPKVYLCDSGLFHTLQGIRNHEELVACPKLGASWEGFALEQILRQLPGEDAYFYAVHNGSELDLYLPQHHVGFEIKRKDAPRRSRSMSIAKKDLQLKQLYVVYPGERRHSLADGIEAVPLSTNIASLL</sequence>
<comment type="caution">
    <text evidence="3">The sequence shown here is derived from an EMBL/GenBank/DDBJ whole genome shotgun (WGS) entry which is preliminary data.</text>
</comment>
<proteinExistence type="predicted"/>
<evidence type="ECO:0000313" key="3">
    <source>
        <dbReference type="EMBL" id="NDV61675.1"/>
    </source>
</evidence>
<keyword evidence="3" id="KW-0547">Nucleotide-binding</keyword>
<protein>
    <submittedName>
        <fullName evidence="3">ATP-binding protein</fullName>
    </submittedName>
</protein>
<dbReference type="AlphaFoldDB" id="A0A6B2M1L3"/>
<accession>A0A6B2M1L3</accession>
<dbReference type="PANTHER" id="PTHR43566:SF2">
    <property type="entry name" value="DUF4143 DOMAIN-CONTAINING PROTEIN"/>
    <property type="match status" value="1"/>
</dbReference>
<dbReference type="RefSeq" id="WP_163962823.1">
    <property type="nucleotide sequence ID" value="NZ_JAAGNX010000001.1"/>
</dbReference>
<dbReference type="Pfam" id="PF13635">
    <property type="entry name" value="DUF4143"/>
    <property type="match status" value="1"/>
</dbReference>
<dbReference type="EMBL" id="JAAGNX010000001">
    <property type="protein sequence ID" value="NDV61675.1"/>
    <property type="molecule type" value="Genomic_DNA"/>
</dbReference>
<evidence type="ECO:0000259" key="2">
    <source>
        <dbReference type="Pfam" id="PF13635"/>
    </source>
</evidence>
<dbReference type="InterPro" id="IPR041682">
    <property type="entry name" value="AAA_14"/>
</dbReference>
<dbReference type="Gene3D" id="3.40.50.300">
    <property type="entry name" value="P-loop containing nucleotide triphosphate hydrolases"/>
    <property type="match status" value="1"/>
</dbReference>
<gene>
    <name evidence="3" type="ORF">G0Q06_04355</name>
</gene>
<dbReference type="GO" id="GO:0005524">
    <property type="term" value="F:ATP binding"/>
    <property type="evidence" value="ECO:0007669"/>
    <property type="project" value="UniProtKB-KW"/>
</dbReference>
<feature type="domain" description="DUF4143" evidence="2">
    <location>
        <begin position="174"/>
        <end position="326"/>
    </location>
</feature>
<keyword evidence="4" id="KW-1185">Reference proteome</keyword>
<dbReference type="SUPFAM" id="SSF52540">
    <property type="entry name" value="P-loop containing nucleoside triphosphate hydrolases"/>
    <property type="match status" value="1"/>
</dbReference>
<evidence type="ECO:0000259" key="1">
    <source>
        <dbReference type="Pfam" id="PF13173"/>
    </source>
</evidence>
<dbReference type="Pfam" id="PF13173">
    <property type="entry name" value="AAA_14"/>
    <property type="match status" value="1"/>
</dbReference>
<reference evidence="3 4" key="1">
    <citation type="submission" date="2020-02" db="EMBL/GenBank/DDBJ databases">
        <title>Albibacoteraceae fam. nov., the first described family within the subdivision 4 Verrucomicrobia.</title>
        <authorList>
            <person name="Xi F."/>
        </authorList>
    </citation>
    <scope>NUCLEOTIDE SEQUENCE [LARGE SCALE GENOMIC DNA]</scope>
    <source>
        <strain evidence="3 4">CK1056</strain>
    </source>
</reference>
<keyword evidence="3" id="KW-0067">ATP-binding</keyword>